<evidence type="ECO:0008006" key="5">
    <source>
        <dbReference type="Google" id="ProtNLM"/>
    </source>
</evidence>
<dbReference type="Gene3D" id="3.40.50.410">
    <property type="entry name" value="von Willebrand factor, type A domain"/>
    <property type="match status" value="1"/>
</dbReference>
<sequence>MLATVSTSNMTTTENGAATFTSTLSARLDFFFEVMAGCDSGRINVLLSKSWEEDALDTLKLIFQLRDIRDGKGDRKEFYQCLLWLRKHHPETLLANLEQIPGVGYWKDLAELLLICACGQAAYRAFDQAAADRKAVRGRRFQQPLKTLSIDALEEQRRKKRVLAHEAEMERRSEAARSARVENRQERRERVRQLFAEDLFYRRLHTKVALLFASTLQRDLEQLKANKNVTLAAKWAPTPRGNHDKHTLLATTIAELLYPEATYRMADESYIAYVMRVRLLYQRDYLTPLRAKIPVTESLMSRGTWSDIKYNRVPSVCMRNRKGLFEKHDKERFAEFLRLVKAGKAKITSGALMPHELVQEAMNINLKRTFASYDSESADQTENEAEKLSVETMEAQWRSYVTNLAASGVFESSTAVCDVSGSMSGTPMIAAIAFSLLICELTAAPFNQMLITFSEKPLVHLVKGDTLLERVANVAAMDWGGNTDFEAVFNLVLQRAQETKLAPEHMVKRLFVFTDMEFDESHSLGSSSYETSYQRIVAKFTDAGYPVPEMVFWNLRASGRGAAHGASKPATKDQPGVAMLSGFNGQMLKMFLDGRMNAMTPWHTLRAAVDLPKYAKLTVVD</sequence>
<feature type="domain" description="DUF2828" evidence="1">
    <location>
        <begin position="13"/>
        <end position="408"/>
    </location>
</feature>
<gene>
    <name evidence="3" type="ORF">THASP1DRAFT_18085</name>
</gene>
<feature type="domain" description="DUF7788" evidence="2">
    <location>
        <begin position="413"/>
        <end position="595"/>
    </location>
</feature>
<dbReference type="EMBL" id="KZ992829">
    <property type="protein sequence ID" value="RKP06725.1"/>
    <property type="molecule type" value="Genomic_DNA"/>
</dbReference>
<protein>
    <recommendedName>
        <fullName evidence="5">TROVE domain-containing protein</fullName>
    </recommendedName>
</protein>
<name>A0A4P9XLM4_9FUNG</name>
<evidence type="ECO:0000313" key="3">
    <source>
        <dbReference type="EMBL" id="RKP06725.1"/>
    </source>
</evidence>
<accession>A0A4P9XLM4</accession>
<dbReference type="InterPro" id="IPR011205">
    <property type="entry name" value="UCP015417_vWA"/>
</dbReference>
<keyword evidence="4" id="KW-1185">Reference proteome</keyword>
<dbReference type="PANTHER" id="PTHR31373:SF27">
    <property type="entry name" value="TROVE DOMAIN-CONTAINING PROTEIN"/>
    <property type="match status" value="1"/>
</dbReference>
<evidence type="ECO:0000259" key="2">
    <source>
        <dbReference type="Pfam" id="PF25043"/>
    </source>
</evidence>
<proteinExistence type="predicted"/>
<dbReference type="OrthoDB" id="1149618at2759"/>
<dbReference type="AlphaFoldDB" id="A0A4P9XLM4"/>
<dbReference type="Proteomes" id="UP000271241">
    <property type="component" value="Unassembled WGS sequence"/>
</dbReference>
<dbReference type="CDD" id="cd00198">
    <property type="entry name" value="vWFA"/>
    <property type="match status" value="1"/>
</dbReference>
<dbReference type="Pfam" id="PF11443">
    <property type="entry name" value="DUF2828"/>
    <property type="match status" value="1"/>
</dbReference>
<reference evidence="4" key="1">
    <citation type="journal article" date="2018" name="Nat. Microbiol.">
        <title>Leveraging single-cell genomics to expand the fungal tree of life.</title>
        <authorList>
            <person name="Ahrendt S.R."/>
            <person name="Quandt C.A."/>
            <person name="Ciobanu D."/>
            <person name="Clum A."/>
            <person name="Salamov A."/>
            <person name="Andreopoulos B."/>
            <person name="Cheng J.F."/>
            <person name="Woyke T."/>
            <person name="Pelin A."/>
            <person name="Henrissat B."/>
            <person name="Reynolds N.K."/>
            <person name="Benny G.L."/>
            <person name="Smith M.E."/>
            <person name="James T.Y."/>
            <person name="Grigoriev I.V."/>
        </authorList>
    </citation>
    <scope>NUCLEOTIDE SEQUENCE [LARGE SCALE GENOMIC DNA]</scope>
    <source>
        <strain evidence="4">RSA 1356</strain>
    </source>
</reference>
<dbReference type="Pfam" id="PF25043">
    <property type="entry name" value="DUF7788"/>
    <property type="match status" value="1"/>
</dbReference>
<dbReference type="InterPro" id="IPR036465">
    <property type="entry name" value="vWFA_dom_sf"/>
</dbReference>
<dbReference type="InterPro" id="IPR056690">
    <property type="entry name" value="DUF7788"/>
</dbReference>
<dbReference type="InterPro" id="IPR058580">
    <property type="entry name" value="DUF2828"/>
</dbReference>
<evidence type="ECO:0000259" key="1">
    <source>
        <dbReference type="Pfam" id="PF11443"/>
    </source>
</evidence>
<organism evidence="3 4">
    <name type="scientific">Thamnocephalis sphaerospora</name>
    <dbReference type="NCBI Taxonomy" id="78915"/>
    <lineage>
        <taxon>Eukaryota</taxon>
        <taxon>Fungi</taxon>
        <taxon>Fungi incertae sedis</taxon>
        <taxon>Zoopagomycota</taxon>
        <taxon>Zoopagomycotina</taxon>
        <taxon>Zoopagomycetes</taxon>
        <taxon>Zoopagales</taxon>
        <taxon>Sigmoideomycetaceae</taxon>
        <taxon>Thamnocephalis</taxon>
    </lineage>
</organism>
<dbReference type="PIRSF" id="PIRSF015417">
    <property type="entry name" value="T31B5_30_vWA"/>
    <property type="match status" value="1"/>
</dbReference>
<evidence type="ECO:0000313" key="4">
    <source>
        <dbReference type="Proteomes" id="UP000271241"/>
    </source>
</evidence>
<dbReference type="SUPFAM" id="SSF53300">
    <property type="entry name" value="vWA-like"/>
    <property type="match status" value="1"/>
</dbReference>
<dbReference type="PANTHER" id="PTHR31373">
    <property type="entry name" value="OS06G0652100 PROTEIN"/>
    <property type="match status" value="1"/>
</dbReference>